<dbReference type="KEGG" id="lak:106158200"/>
<protein>
    <submittedName>
        <fullName evidence="2">Uncharacterized protein LOC106158200</fullName>
    </submittedName>
</protein>
<organism evidence="1 2">
    <name type="scientific">Lingula anatina</name>
    <name type="common">Brachiopod</name>
    <name type="synonym">Lingula unguis</name>
    <dbReference type="NCBI Taxonomy" id="7574"/>
    <lineage>
        <taxon>Eukaryota</taxon>
        <taxon>Metazoa</taxon>
        <taxon>Spiralia</taxon>
        <taxon>Lophotrochozoa</taxon>
        <taxon>Brachiopoda</taxon>
        <taxon>Linguliformea</taxon>
        <taxon>Lingulata</taxon>
        <taxon>Lingulida</taxon>
        <taxon>Linguloidea</taxon>
        <taxon>Lingulidae</taxon>
        <taxon>Lingula</taxon>
    </lineage>
</organism>
<sequence>MLERTFDKINIKPLAFPFRVSASSSDFFPSSSWSSSTRDTYLLDYVPGPPPQCPEVRPASPARNRPQAKYVRTIRRIHDQPVCTVLPDNEDKVQTTQTPVQKSITRTSYPEKHAERRHLCFPKLNRADHCILPMLPEPCANPEAIIPARTKFNPTTTTLCTGSPYRYLTRKRRGFPAPRDKGVFYGQACLPNCRYEVPDHESISSLCGLPFSRRRECAVPTGKMVLKDFDGGAPAPVEISHQFQTKYTNLLRSNTIT</sequence>
<dbReference type="GeneID" id="106158200"/>
<dbReference type="OMA" id="TRFGCNP"/>
<dbReference type="AlphaFoldDB" id="A0A1S3HVI3"/>
<proteinExistence type="predicted"/>
<reference evidence="2" key="1">
    <citation type="submission" date="2025-08" db="UniProtKB">
        <authorList>
            <consortium name="RefSeq"/>
        </authorList>
    </citation>
    <scope>IDENTIFICATION</scope>
    <source>
        <tissue evidence="2">Gonads</tissue>
    </source>
</reference>
<accession>A0A1S3HVI3</accession>
<evidence type="ECO:0000313" key="1">
    <source>
        <dbReference type="Proteomes" id="UP000085678"/>
    </source>
</evidence>
<dbReference type="Proteomes" id="UP000085678">
    <property type="component" value="Unplaced"/>
</dbReference>
<dbReference type="OrthoDB" id="6066070at2759"/>
<evidence type="ECO:0000313" key="2">
    <source>
        <dbReference type="RefSeq" id="XP_013389556.1"/>
    </source>
</evidence>
<dbReference type="InParanoid" id="A0A1S3HVI3"/>
<dbReference type="RefSeq" id="XP_013389556.1">
    <property type="nucleotide sequence ID" value="XM_013534102.1"/>
</dbReference>
<keyword evidence="1" id="KW-1185">Reference proteome</keyword>
<name>A0A1S3HVI3_LINAN</name>
<gene>
    <name evidence="2" type="primary">LOC106158200</name>
</gene>